<dbReference type="Proteomes" id="UP000257109">
    <property type="component" value="Unassembled WGS sequence"/>
</dbReference>
<dbReference type="SUPFAM" id="SSF53098">
    <property type="entry name" value="Ribonuclease H-like"/>
    <property type="match status" value="1"/>
</dbReference>
<accession>A0A371GBP8</accession>
<evidence type="ECO:0000313" key="3">
    <source>
        <dbReference type="Proteomes" id="UP000257109"/>
    </source>
</evidence>
<comment type="caution">
    <text evidence="2">The sequence shown here is derived from an EMBL/GenBank/DDBJ whole genome shotgun (WGS) entry which is preliminary data.</text>
</comment>
<dbReference type="InterPro" id="IPR050951">
    <property type="entry name" value="Retrovirus_Pol_polyprotein"/>
</dbReference>
<dbReference type="GO" id="GO:0003676">
    <property type="term" value="F:nucleic acid binding"/>
    <property type="evidence" value="ECO:0007669"/>
    <property type="project" value="InterPro"/>
</dbReference>
<dbReference type="PANTHER" id="PTHR37984:SF5">
    <property type="entry name" value="PROTEIN NYNRIN-LIKE"/>
    <property type="match status" value="1"/>
</dbReference>
<dbReference type="AlphaFoldDB" id="A0A371GBP8"/>
<dbReference type="InterPro" id="IPR036397">
    <property type="entry name" value="RNaseH_sf"/>
</dbReference>
<dbReference type="InterPro" id="IPR012337">
    <property type="entry name" value="RNaseH-like_sf"/>
</dbReference>
<dbReference type="Pfam" id="PF00665">
    <property type="entry name" value="rve"/>
    <property type="match status" value="1"/>
</dbReference>
<organism evidence="2 3">
    <name type="scientific">Mucuna pruriens</name>
    <name type="common">Velvet bean</name>
    <name type="synonym">Dolichos pruriens</name>
    <dbReference type="NCBI Taxonomy" id="157652"/>
    <lineage>
        <taxon>Eukaryota</taxon>
        <taxon>Viridiplantae</taxon>
        <taxon>Streptophyta</taxon>
        <taxon>Embryophyta</taxon>
        <taxon>Tracheophyta</taxon>
        <taxon>Spermatophyta</taxon>
        <taxon>Magnoliopsida</taxon>
        <taxon>eudicotyledons</taxon>
        <taxon>Gunneridae</taxon>
        <taxon>Pentapetalae</taxon>
        <taxon>rosids</taxon>
        <taxon>fabids</taxon>
        <taxon>Fabales</taxon>
        <taxon>Fabaceae</taxon>
        <taxon>Papilionoideae</taxon>
        <taxon>50 kb inversion clade</taxon>
        <taxon>NPAAA clade</taxon>
        <taxon>indigoferoid/millettioid clade</taxon>
        <taxon>Phaseoleae</taxon>
        <taxon>Mucuna</taxon>
    </lineage>
</organism>
<evidence type="ECO:0000313" key="2">
    <source>
        <dbReference type="EMBL" id="RDX87982.1"/>
    </source>
</evidence>
<dbReference type="InterPro" id="IPR001584">
    <property type="entry name" value="Integrase_cat-core"/>
</dbReference>
<dbReference type="PROSITE" id="PS50994">
    <property type="entry name" value="INTEGRASE"/>
    <property type="match status" value="1"/>
</dbReference>
<dbReference type="GO" id="GO:0015074">
    <property type="term" value="P:DNA integration"/>
    <property type="evidence" value="ECO:0007669"/>
    <property type="project" value="InterPro"/>
</dbReference>
<feature type="non-terminal residue" evidence="2">
    <location>
        <position position="1"/>
    </location>
</feature>
<dbReference type="Gene3D" id="3.30.420.10">
    <property type="entry name" value="Ribonuclease H-like superfamily/Ribonuclease H"/>
    <property type="match status" value="1"/>
</dbReference>
<dbReference type="EMBL" id="QJKJ01006080">
    <property type="protein sequence ID" value="RDX87982.1"/>
    <property type="molecule type" value="Genomic_DNA"/>
</dbReference>
<dbReference type="OrthoDB" id="2007520at2759"/>
<proteinExistence type="predicted"/>
<dbReference type="PANTHER" id="PTHR37984">
    <property type="entry name" value="PROTEIN CBG26694"/>
    <property type="match status" value="1"/>
</dbReference>
<reference evidence="2" key="1">
    <citation type="submission" date="2018-05" db="EMBL/GenBank/DDBJ databases">
        <title>Draft genome of Mucuna pruriens seed.</title>
        <authorList>
            <person name="Nnadi N.E."/>
            <person name="Vos R."/>
            <person name="Hasami M.H."/>
            <person name="Devisetty U.K."/>
            <person name="Aguiy J.C."/>
        </authorList>
    </citation>
    <scope>NUCLEOTIDE SEQUENCE [LARGE SCALE GENOMIC DNA]</scope>
    <source>
        <strain evidence="2">JCA_2017</strain>
    </source>
</reference>
<dbReference type="STRING" id="157652.A0A371GBP8"/>
<gene>
    <name evidence="2" type="ORF">CR513_30482</name>
</gene>
<keyword evidence="3" id="KW-1185">Reference proteome</keyword>
<feature type="domain" description="Integrase catalytic" evidence="1">
    <location>
        <begin position="1"/>
        <end position="161"/>
    </location>
</feature>
<sequence>MSSWPFYMWGVDILGPYPLLVEQVKFLLVAVDYFTKWIEVELVATILAKRVRRFYYRRIIHRFELPTIIVSDNGTQFVSRAVAKFCSNEQAEVANRVSLRGLHKSLEEAKGRWVEELPQEEREMTHIREYAAKKDNLVLRRILKEAATNKMTPNWEGLFRVTRSIQDRIARRKIGGSHLKYNYLEEIL</sequence>
<evidence type="ECO:0000259" key="1">
    <source>
        <dbReference type="PROSITE" id="PS50994"/>
    </source>
</evidence>
<name>A0A371GBP8_MUCPR</name>
<protein>
    <recommendedName>
        <fullName evidence="1">Integrase catalytic domain-containing protein</fullName>
    </recommendedName>
</protein>